<reference evidence="1" key="1">
    <citation type="submission" date="2023-10" db="EMBL/GenBank/DDBJ databases">
        <authorList>
            <person name="Domelevo Entfellner J.-B."/>
        </authorList>
    </citation>
    <scope>NUCLEOTIDE SEQUENCE</scope>
</reference>
<proteinExistence type="predicted"/>
<protein>
    <submittedName>
        <fullName evidence="1">Uncharacterized protein</fullName>
    </submittedName>
</protein>
<evidence type="ECO:0000313" key="2">
    <source>
        <dbReference type="Proteomes" id="UP001189624"/>
    </source>
</evidence>
<dbReference type="AlphaFoldDB" id="A0AA86VKN2"/>
<organism evidence="1 2">
    <name type="scientific">Sphenostylis stenocarpa</name>
    <dbReference type="NCBI Taxonomy" id="92480"/>
    <lineage>
        <taxon>Eukaryota</taxon>
        <taxon>Viridiplantae</taxon>
        <taxon>Streptophyta</taxon>
        <taxon>Embryophyta</taxon>
        <taxon>Tracheophyta</taxon>
        <taxon>Spermatophyta</taxon>
        <taxon>Magnoliopsida</taxon>
        <taxon>eudicotyledons</taxon>
        <taxon>Gunneridae</taxon>
        <taxon>Pentapetalae</taxon>
        <taxon>rosids</taxon>
        <taxon>fabids</taxon>
        <taxon>Fabales</taxon>
        <taxon>Fabaceae</taxon>
        <taxon>Papilionoideae</taxon>
        <taxon>50 kb inversion clade</taxon>
        <taxon>NPAAA clade</taxon>
        <taxon>indigoferoid/millettioid clade</taxon>
        <taxon>Phaseoleae</taxon>
        <taxon>Sphenostylis</taxon>
    </lineage>
</organism>
<evidence type="ECO:0000313" key="1">
    <source>
        <dbReference type="EMBL" id="CAJ1963760.1"/>
    </source>
</evidence>
<name>A0AA86VKN2_9FABA</name>
<dbReference type="Gramene" id="rna-AYBTSS11_LOCUS19949">
    <property type="protein sequence ID" value="CAJ1963760.1"/>
    <property type="gene ID" value="gene-AYBTSS11_LOCUS19949"/>
</dbReference>
<accession>A0AA86VKN2</accession>
<dbReference type="EMBL" id="OY731403">
    <property type="protein sequence ID" value="CAJ1963760.1"/>
    <property type="molecule type" value="Genomic_DNA"/>
</dbReference>
<gene>
    <name evidence="1" type="ORF">AYBTSS11_LOCUS19949</name>
</gene>
<dbReference type="Proteomes" id="UP001189624">
    <property type="component" value="Chromosome 6"/>
</dbReference>
<sequence>MEAKSVEAKKQTLRNKKEWALLSGEAEPENKQTKKTIIGYIGEREGQAVLHTALPIFYGLCHVHGLAVWGRERKRGGVDPNETKRFEFEKIAEGKGFDSVFAWRCRVLPPSTEAQGTLPTPNHLPFLSPAPPIPPFIAAFSRFRTPHPFPSSLVGFG</sequence>
<keyword evidence="2" id="KW-1185">Reference proteome</keyword>